<protein>
    <submittedName>
        <fullName evidence="2">Uncharacterized protein</fullName>
    </submittedName>
</protein>
<sequence>MVEQYVHGVSASAGSGWGIGRNNGCDGRTRYSGRTAYNGCSGCSGWGNGRDLTASRRTGPGAPYRVRDAATRVDQ</sequence>
<feature type="region of interest" description="Disordered" evidence="1">
    <location>
        <begin position="44"/>
        <end position="75"/>
    </location>
</feature>
<reference evidence="3" key="1">
    <citation type="journal article" date="2019" name="Int. J. Syst. Evol. Microbiol.">
        <title>The Global Catalogue of Microorganisms (GCM) 10K type strain sequencing project: providing services to taxonomists for standard genome sequencing and annotation.</title>
        <authorList>
            <consortium name="The Broad Institute Genomics Platform"/>
            <consortium name="The Broad Institute Genome Sequencing Center for Infectious Disease"/>
            <person name="Wu L."/>
            <person name="Ma J."/>
        </authorList>
    </citation>
    <scope>NUCLEOTIDE SEQUENCE [LARGE SCALE GENOMIC DNA]</scope>
    <source>
        <strain evidence="3">JCM 4594</strain>
    </source>
</reference>
<proteinExistence type="predicted"/>
<accession>A0ABQ3ALA1</accession>
<gene>
    <name evidence="2" type="ORF">GCM10010326_55100</name>
</gene>
<evidence type="ECO:0000313" key="2">
    <source>
        <dbReference type="EMBL" id="GGY53707.1"/>
    </source>
</evidence>
<name>A0ABQ3ALA1_9ACTN</name>
<feature type="compositionally biased region" description="Basic and acidic residues" evidence="1">
    <location>
        <begin position="65"/>
        <end position="75"/>
    </location>
</feature>
<dbReference type="Proteomes" id="UP000600946">
    <property type="component" value="Unassembled WGS sequence"/>
</dbReference>
<evidence type="ECO:0000256" key="1">
    <source>
        <dbReference type="SAM" id="MobiDB-lite"/>
    </source>
</evidence>
<comment type="caution">
    <text evidence="2">The sequence shown here is derived from an EMBL/GenBank/DDBJ whole genome shotgun (WGS) entry which is preliminary data.</text>
</comment>
<evidence type="ECO:0000313" key="3">
    <source>
        <dbReference type="Proteomes" id="UP000600946"/>
    </source>
</evidence>
<organism evidence="2 3">
    <name type="scientific">Streptomyces xanthochromogenes</name>
    <dbReference type="NCBI Taxonomy" id="67384"/>
    <lineage>
        <taxon>Bacteria</taxon>
        <taxon>Bacillati</taxon>
        <taxon>Actinomycetota</taxon>
        <taxon>Actinomycetes</taxon>
        <taxon>Kitasatosporales</taxon>
        <taxon>Streptomycetaceae</taxon>
        <taxon>Streptomyces</taxon>
    </lineage>
</organism>
<keyword evidence="3" id="KW-1185">Reference proteome</keyword>
<dbReference type="EMBL" id="BMUU01000010">
    <property type="protein sequence ID" value="GGY53707.1"/>
    <property type="molecule type" value="Genomic_DNA"/>
</dbReference>